<keyword evidence="1" id="KW-0472">Membrane</keyword>
<gene>
    <name evidence="2" type="ORF">E7272_11505</name>
</gene>
<organism evidence="2 3">
    <name type="scientific">Pseudobutyrivibrio ruminis</name>
    <dbReference type="NCBI Taxonomy" id="46206"/>
    <lineage>
        <taxon>Bacteria</taxon>
        <taxon>Bacillati</taxon>
        <taxon>Bacillota</taxon>
        <taxon>Clostridia</taxon>
        <taxon>Lachnospirales</taxon>
        <taxon>Lachnospiraceae</taxon>
        <taxon>Pseudobutyrivibrio</taxon>
    </lineage>
</organism>
<keyword evidence="1" id="KW-0812">Transmembrane</keyword>
<accession>A0A927U9E5</accession>
<sequence length="893" mass="99756">MKNKPFIIGGIIACVLIIGGIIGFILAKGNSGNESLDGIEPVAFEEVSEDDAISEKEYMALLNEAFNYEDSIEYSDNKITGKDAVAKGVDRLGPAYREYLLDGTEDTPETRFDLVEKKGVLSKKFKDAYLSSTQAEALIKNFTALATIEDYHVSVSKYEAAEGVVDGSDWTATYYTSHEDGTEEALIEIKGDAPSVGEKLIYKDTVGVLRGGIISAIEKRDGNIYNVLTTKPQSLDDLLTDYTVAGYVDWSNVDAINTEDGAQVLDSSNVPNYSFVSTKKDKGIKTTVTVTGELTKKNNSSDGKDVEFKVTGFEIGGKDYSYLCETYNVTKDYVESLKKQGNSKEIEREKSVTIEMSLEDFQLYAYANKSDGLYYECLYKPVLKMGDASVNFAVDMPSIPVPLGIAEIELALGIHADLEMENIGIAISTEDRIGTVISIDENGYSKKYEEHKIVTNFEDEGLDDGNATVTFSGGVAPKATLKVAKFPLIAPKVDFYFQISAEQLDVVPGYETACWEAKAVGPLIDFYVTDDGDFSAAFLLAQSLKGAGIVEGTKIPILSEEDTNRLYYHLEFDDSPMIKEDPKHDASVCTHVAADGSRTKIRRHVDYTLPKSIDEIDLDSETKSLYDSFLNGTGELTIYNCSYIADGTKYNINDLINVLYNNLDEFDRERCSYDDVYVKYLDLGKDGQYEMLASFKFNCTLYDSNNTYNYIIKNYDGELRTCYAPRDISSLTRGYDIYYFNGLMYDSGSGGAGNSSYSFSYIDKDGQYHTWYHGNCTFVNDGSSEVQVDWPDDYCMCYEEICFGEDIYTEDKENTYYLPTKGLGLMEFADELPTDGYGVDIYKVDKDYLDNYMTYIDCFNSFDLQAVTLDELANKIQEQRQKIGLTDDIYYID</sequence>
<feature type="transmembrane region" description="Helical" evidence="1">
    <location>
        <begin position="7"/>
        <end position="27"/>
    </location>
</feature>
<protein>
    <submittedName>
        <fullName evidence="2">Uncharacterized protein</fullName>
    </submittedName>
</protein>
<evidence type="ECO:0000313" key="3">
    <source>
        <dbReference type="Proteomes" id="UP000766246"/>
    </source>
</evidence>
<dbReference type="Proteomes" id="UP000766246">
    <property type="component" value="Unassembled WGS sequence"/>
</dbReference>
<dbReference type="EMBL" id="SVER01000033">
    <property type="protein sequence ID" value="MBE5920450.1"/>
    <property type="molecule type" value="Genomic_DNA"/>
</dbReference>
<evidence type="ECO:0000256" key="1">
    <source>
        <dbReference type="SAM" id="Phobius"/>
    </source>
</evidence>
<name>A0A927U9E5_9FIRM</name>
<proteinExistence type="predicted"/>
<comment type="caution">
    <text evidence="2">The sequence shown here is derived from an EMBL/GenBank/DDBJ whole genome shotgun (WGS) entry which is preliminary data.</text>
</comment>
<dbReference type="AlphaFoldDB" id="A0A927U9E5"/>
<reference evidence="2" key="1">
    <citation type="submission" date="2019-04" db="EMBL/GenBank/DDBJ databases">
        <title>Evolution of Biomass-Degrading Anaerobic Consortia Revealed by Metagenomics.</title>
        <authorList>
            <person name="Peng X."/>
        </authorList>
    </citation>
    <scope>NUCLEOTIDE SEQUENCE</scope>
    <source>
        <strain evidence="2">SIG311</strain>
    </source>
</reference>
<keyword evidence="1" id="KW-1133">Transmembrane helix</keyword>
<evidence type="ECO:0000313" key="2">
    <source>
        <dbReference type="EMBL" id="MBE5920450.1"/>
    </source>
</evidence>